<reference evidence="1 2" key="1">
    <citation type="submission" date="2014-04" db="EMBL/GenBank/DDBJ databases">
        <authorList>
            <consortium name="DOE Joint Genome Institute"/>
            <person name="Kuo A."/>
            <person name="Kohler A."/>
            <person name="Costa M.D."/>
            <person name="Nagy L.G."/>
            <person name="Floudas D."/>
            <person name="Copeland A."/>
            <person name="Barry K.W."/>
            <person name="Cichocki N."/>
            <person name="Veneault-Fourrey C."/>
            <person name="LaButti K."/>
            <person name="Lindquist E.A."/>
            <person name="Lipzen A."/>
            <person name="Lundell T."/>
            <person name="Morin E."/>
            <person name="Murat C."/>
            <person name="Sun H."/>
            <person name="Tunlid A."/>
            <person name="Henrissat B."/>
            <person name="Grigoriev I.V."/>
            <person name="Hibbett D.S."/>
            <person name="Martin F."/>
            <person name="Nordberg H.P."/>
            <person name="Cantor M.N."/>
            <person name="Hua S.X."/>
        </authorList>
    </citation>
    <scope>NUCLEOTIDE SEQUENCE [LARGE SCALE GENOMIC DNA]</scope>
    <source>
        <strain evidence="1 2">Marx 270</strain>
    </source>
</reference>
<dbReference type="InParanoid" id="A0A0C3PCD3"/>
<evidence type="ECO:0000313" key="1">
    <source>
        <dbReference type="EMBL" id="KIO11430.1"/>
    </source>
</evidence>
<gene>
    <name evidence="1" type="ORF">M404DRAFT_995085</name>
</gene>
<dbReference type="Proteomes" id="UP000054217">
    <property type="component" value="Unassembled WGS sequence"/>
</dbReference>
<dbReference type="EMBL" id="KN831950">
    <property type="protein sequence ID" value="KIO11430.1"/>
    <property type="molecule type" value="Genomic_DNA"/>
</dbReference>
<organism evidence="1 2">
    <name type="scientific">Pisolithus tinctorius Marx 270</name>
    <dbReference type="NCBI Taxonomy" id="870435"/>
    <lineage>
        <taxon>Eukaryota</taxon>
        <taxon>Fungi</taxon>
        <taxon>Dikarya</taxon>
        <taxon>Basidiomycota</taxon>
        <taxon>Agaricomycotina</taxon>
        <taxon>Agaricomycetes</taxon>
        <taxon>Agaricomycetidae</taxon>
        <taxon>Boletales</taxon>
        <taxon>Sclerodermatineae</taxon>
        <taxon>Pisolithaceae</taxon>
        <taxon>Pisolithus</taxon>
    </lineage>
</organism>
<keyword evidence="2" id="KW-1185">Reference proteome</keyword>
<evidence type="ECO:0000313" key="2">
    <source>
        <dbReference type="Proteomes" id="UP000054217"/>
    </source>
</evidence>
<proteinExistence type="predicted"/>
<accession>A0A0C3PCD3</accession>
<reference evidence="2" key="2">
    <citation type="submission" date="2015-01" db="EMBL/GenBank/DDBJ databases">
        <title>Evolutionary Origins and Diversification of the Mycorrhizal Mutualists.</title>
        <authorList>
            <consortium name="DOE Joint Genome Institute"/>
            <consortium name="Mycorrhizal Genomics Consortium"/>
            <person name="Kohler A."/>
            <person name="Kuo A."/>
            <person name="Nagy L.G."/>
            <person name="Floudas D."/>
            <person name="Copeland A."/>
            <person name="Barry K.W."/>
            <person name="Cichocki N."/>
            <person name="Veneault-Fourrey C."/>
            <person name="LaButti K."/>
            <person name="Lindquist E.A."/>
            <person name="Lipzen A."/>
            <person name="Lundell T."/>
            <person name="Morin E."/>
            <person name="Murat C."/>
            <person name="Riley R."/>
            <person name="Ohm R."/>
            <person name="Sun H."/>
            <person name="Tunlid A."/>
            <person name="Henrissat B."/>
            <person name="Grigoriev I.V."/>
            <person name="Hibbett D.S."/>
            <person name="Martin F."/>
        </authorList>
    </citation>
    <scope>NUCLEOTIDE SEQUENCE [LARGE SCALE GENOMIC DNA]</scope>
    <source>
        <strain evidence="2">Marx 270</strain>
    </source>
</reference>
<protein>
    <submittedName>
        <fullName evidence="1">Uncharacterized protein</fullName>
    </submittedName>
</protein>
<dbReference type="AlphaFoldDB" id="A0A0C3PCD3"/>
<name>A0A0C3PCD3_PISTI</name>
<sequence length="85" mass="9435">MVGYAPSLFLAMFATRYFHIEAKKLDPSGVRIPGWESRVSLLAREFAIITVETLLSQCLVTVLALLPSYRCEESCSYLADTIFGG</sequence>
<dbReference type="HOGENOM" id="CLU_2513572_0_0_1"/>